<dbReference type="InterPro" id="IPR050377">
    <property type="entry name" value="Radical_SAM_PqqE_MftC-like"/>
</dbReference>
<evidence type="ECO:0000256" key="4">
    <source>
        <dbReference type="ARBA" id="ARBA00023004"/>
    </source>
</evidence>
<keyword evidence="3" id="KW-0479">Metal-binding</keyword>
<reference evidence="7" key="1">
    <citation type="submission" date="2021-04" db="EMBL/GenBank/DDBJ databases">
        <title>Isolation of p-tert-butylphenol degrading bacteria Sphingobium phenoxybenzoativorans Tas13 from active sludge.</title>
        <authorList>
            <person name="Li Y."/>
        </authorList>
    </citation>
    <scope>NUCLEOTIDE SEQUENCE</scope>
    <source>
        <strain evidence="7">Tas13</strain>
    </source>
</reference>
<evidence type="ECO:0000256" key="5">
    <source>
        <dbReference type="ARBA" id="ARBA00023014"/>
    </source>
</evidence>
<keyword evidence="4" id="KW-0408">Iron</keyword>
<keyword evidence="8" id="KW-1185">Reference proteome</keyword>
<protein>
    <submittedName>
        <fullName evidence="7">Radical SAM protein</fullName>
    </submittedName>
</protein>
<gene>
    <name evidence="7" type="ORF">KFK14_18340</name>
</gene>
<dbReference type="PROSITE" id="PS51918">
    <property type="entry name" value="RADICAL_SAM"/>
    <property type="match status" value="1"/>
</dbReference>
<dbReference type="PANTHER" id="PTHR11228:SF7">
    <property type="entry name" value="PQQA PEPTIDE CYCLASE"/>
    <property type="match status" value="1"/>
</dbReference>
<dbReference type="GO" id="GO:0051536">
    <property type="term" value="F:iron-sulfur cluster binding"/>
    <property type="evidence" value="ECO:0007669"/>
    <property type="project" value="UniProtKB-KW"/>
</dbReference>
<dbReference type="KEGG" id="spph:KFK14_18340"/>
<evidence type="ECO:0000256" key="1">
    <source>
        <dbReference type="ARBA" id="ARBA00001966"/>
    </source>
</evidence>
<evidence type="ECO:0000256" key="3">
    <source>
        <dbReference type="ARBA" id="ARBA00022723"/>
    </source>
</evidence>
<dbReference type="AlphaFoldDB" id="A0A975Q0P2"/>
<dbReference type="GO" id="GO:0003824">
    <property type="term" value="F:catalytic activity"/>
    <property type="evidence" value="ECO:0007669"/>
    <property type="project" value="InterPro"/>
</dbReference>
<dbReference type="PANTHER" id="PTHR11228">
    <property type="entry name" value="RADICAL SAM DOMAIN PROTEIN"/>
    <property type="match status" value="1"/>
</dbReference>
<comment type="cofactor">
    <cofactor evidence="1">
        <name>[4Fe-4S] cluster</name>
        <dbReference type="ChEBI" id="CHEBI:49883"/>
    </cofactor>
</comment>
<dbReference type="SUPFAM" id="SSF102114">
    <property type="entry name" value="Radical SAM enzymes"/>
    <property type="match status" value="1"/>
</dbReference>
<evidence type="ECO:0000259" key="6">
    <source>
        <dbReference type="PROSITE" id="PS51918"/>
    </source>
</evidence>
<feature type="domain" description="Radical SAM core" evidence="6">
    <location>
        <begin position="371"/>
        <end position="601"/>
    </location>
</feature>
<dbReference type="InterPro" id="IPR013785">
    <property type="entry name" value="Aldolase_TIM"/>
</dbReference>
<dbReference type="GO" id="GO:0046872">
    <property type="term" value="F:metal ion binding"/>
    <property type="evidence" value="ECO:0007669"/>
    <property type="project" value="UniProtKB-KW"/>
</dbReference>
<dbReference type="SFLD" id="SFLDS00029">
    <property type="entry name" value="Radical_SAM"/>
    <property type="match status" value="1"/>
</dbReference>
<dbReference type="Pfam" id="PF13186">
    <property type="entry name" value="SPASM"/>
    <property type="match status" value="1"/>
</dbReference>
<sequence>MQEPENFVSAHLSATDEDVVIRALSRISNEGIDAIELAFDDLRRAGISPSDAQAQSVLIEAIFQLLEALEQNFSNADAYALISRLDAETAEESANLLRLANFPDGAGHIMDLADGTVLLLAALTAASGRKGDAEQFLVTAGHTRTAKDFRSAVFELRCRLMGDADLVVEALMIEVLDTLDHPDLWTMLPTVLNLYPDIVQAFDRRIEIELLFKLQARILRELCLAASGHPEEALKRIEPIAITNSLLTLAQGAIFHIRSLIDPANPVYDLSDRFCEIPFEVLDVLDGTSHLCCSNWVLPSVGNLAEQHWEDVWNSDVALDIRDSILDGSFRYCNKIACPFIGGHQLPSKSEVAARSDHWRDIIENNKVRMDKGPHRVNLAYDPTCNLSCPSCRSKKFAADAETRARYDKLQEEAVLPLLRQTKLVFVTGSGDPFASKNFRRLMERLGPEDYPDLRFQIMTNGMLFTRREWERFPALHNRVAFLRISLDAATGPTHELLRRGARWHVMEENLAFASELRAKGLIDRLDLTFVVQADNYREMGDAVDLAHHYGADSMGFFRLTNWGTFTPAQYASKAIFMPLHPDHDRFLETMQDPRLRDPIAALQELSQFMQPVPA</sequence>
<organism evidence="7 8">
    <name type="scientific">Sphingobium phenoxybenzoativorans</name>
    <dbReference type="NCBI Taxonomy" id="1592790"/>
    <lineage>
        <taxon>Bacteria</taxon>
        <taxon>Pseudomonadati</taxon>
        <taxon>Pseudomonadota</taxon>
        <taxon>Alphaproteobacteria</taxon>
        <taxon>Sphingomonadales</taxon>
        <taxon>Sphingomonadaceae</taxon>
        <taxon>Sphingobium</taxon>
    </lineage>
</organism>
<dbReference type="Proteomes" id="UP000681425">
    <property type="component" value="Chromosome"/>
</dbReference>
<evidence type="ECO:0000256" key="2">
    <source>
        <dbReference type="ARBA" id="ARBA00022691"/>
    </source>
</evidence>
<dbReference type="Pfam" id="PF04055">
    <property type="entry name" value="Radical_SAM"/>
    <property type="match status" value="1"/>
</dbReference>
<dbReference type="CDD" id="cd21109">
    <property type="entry name" value="SPASM"/>
    <property type="match status" value="1"/>
</dbReference>
<evidence type="ECO:0000313" key="8">
    <source>
        <dbReference type="Proteomes" id="UP000681425"/>
    </source>
</evidence>
<accession>A0A975Q0P2</accession>
<keyword evidence="5" id="KW-0411">Iron-sulfur</keyword>
<dbReference type="InterPro" id="IPR058240">
    <property type="entry name" value="rSAM_sf"/>
</dbReference>
<dbReference type="RefSeq" id="WP_212608680.1">
    <property type="nucleotide sequence ID" value="NZ_CP073910.1"/>
</dbReference>
<proteinExistence type="predicted"/>
<dbReference type="Gene3D" id="3.20.20.70">
    <property type="entry name" value="Aldolase class I"/>
    <property type="match status" value="2"/>
</dbReference>
<dbReference type="EMBL" id="CP073910">
    <property type="protein sequence ID" value="QUT04959.1"/>
    <property type="molecule type" value="Genomic_DNA"/>
</dbReference>
<dbReference type="InterPro" id="IPR007197">
    <property type="entry name" value="rSAM"/>
</dbReference>
<keyword evidence="2" id="KW-0949">S-adenosyl-L-methionine</keyword>
<name>A0A975Q0P2_9SPHN</name>
<dbReference type="CDD" id="cd01335">
    <property type="entry name" value="Radical_SAM"/>
    <property type="match status" value="1"/>
</dbReference>
<evidence type="ECO:0000313" key="7">
    <source>
        <dbReference type="EMBL" id="QUT04959.1"/>
    </source>
</evidence>
<dbReference type="InterPro" id="IPR023885">
    <property type="entry name" value="4Fe4S-binding_SPASM_dom"/>
</dbReference>